<comment type="catalytic activity">
    <reaction evidence="6">
        <text>2 a quinone + NADH + H(+) = 2 a 1,4-benzosemiquinone + NAD(+)</text>
        <dbReference type="Rhea" id="RHEA:65952"/>
        <dbReference type="ChEBI" id="CHEBI:15378"/>
        <dbReference type="ChEBI" id="CHEBI:57540"/>
        <dbReference type="ChEBI" id="CHEBI:57945"/>
        <dbReference type="ChEBI" id="CHEBI:132124"/>
        <dbReference type="ChEBI" id="CHEBI:134225"/>
    </reaction>
</comment>
<proteinExistence type="inferred from homology"/>
<evidence type="ECO:0000313" key="10">
    <source>
        <dbReference type="Proteomes" id="UP000555756"/>
    </source>
</evidence>
<comment type="function">
    <text evidence="6">Also exhibits azoreductase activity. Catalyzes the reductive cleavage of the azo bond in aromatic azo compounds to the corresponding amines.</text>
</comment>
<comment type="subunit">
    <text evidence="6">Homodimer.</text>
</comment>
<feature type="binding site" evidence="6">
    <location>
        <begin position="16"/>
        <end position="18"/>
    </location>
    <ligand>
        <name>FMN</name>
        <dbReference type="ChEBI" id="CHEBI:58210"/>
    </ligand>
</feature>
<dbReference type="InterPro" id="IPR003680">
    <property type="entry name" value="Flavodoxin_fold"/>
</dbReference>
<dbReference type="EC" id="1.7.1.17" evidence="6"/>
<comment type="caution">
    <text evidence="9">The sequence shown here is derived from an EMBL/GenBank/DDBJ whole genome shotgun (WGS) entry which is preliminary data.</text>
</comment>
<feature type="region of interest" description="Disordered" evidence="7">
    <location>
        <begin position="47"/>
        <end position="69"/>
    </location>
</feature>
<keyword evidence="4 6" id="KW-0520">NAD</keyword>
<keyword evidence="10" id="KW-1185">Reference proteome</keyword>
<evidence type="ECO:0000256" key="5">
    <source>
        <dbReference type="ARBA" id="ARBA00048542"/>
    </source>
</evidence>
<keyword evidence="3 6" id="KW-0560">Oxidoreductase</keyword>
<evidence type="ECO:0000313" key="9">
    <source>
        <dbReference type="EMBL" id="MBB2189054.1"/>
    </source>
</evidence>
<evidence type="ECO:0000256" key="7">
    <source>
        <dbReference type="SAM" id="MobiDB-lite"/>
    </source>
</evidence>
<dbReference type="SUPFAM" id="SSF52218">
    <property type="entry name" value="Flavoproteins"/>
    <property type="match status" value="1"/>
</dbReference>
<organism evidence="9 10">
    <name type="scientific">Gluconacetobacter azotocaptans</name>
    <dbReference type="NCBI Taxonomy" id="142834"/>
    <lineage>
        <taxon>Bacteria</taxon>
        <taxon>Pseudomonadati</taxon>
        <taxon>Pseudomonadota</taxon>
        <taxon>Alphaproteobacteria</taxon>
        <taxon>Acetobacterales</taxon>
        <taxon>Acetobacteraceae</taxon>
        <taxon>Gluconacetobacter</taxon>
    </lineage>
</organism>
<dbReference type="InterPro" id="IPR050104">
    <property type="entry name" value="FMN-dep_NADH:Q_OxRdtase_AzoR1"/>
</dbReference>
<comment type="similarity">
    <text evidence="6">Belongs to the azoreductase type 1 family.</text>
</comment>
<dbReference type="EMBL" id="JABEQF010000002">
    <property type="protein sequence ID" value="MBB2189054.1"/>
    <property type="molecule type" value="Genomic_DNA"/>
</dbReference>
<evidence type="ECO:0000259" key="8">
    <source>
        <dbReference type="Pfam" id="PF02525"/>
    </source>
</evidence>
<dbReference type="HAMAP" id="MF_01216">
    <property type="entry name" value="Azoreductase_type1"/>
    <property type="match status" value="1"/>
</dbReference>
<feature type="binding site" evidence="6">
    <location>
        <begin position="137"/>
        <end position="140"/>
    </location>
    <ligand>
        <name>FMN</name>
        <dbReference type="ChEBI" id="CHEBI:58210"/>
    </ligand>
</feature>
<dbReference type="EC" id="1.6.5.-" evidence="6"/>
<dbReference type="RefSeq" id="WP_183118239.1">
    <property type="nucleotide sequence ID" value="NZ_JABEQF010000002.1"/>
</dbReference>
<name>A0A7W4JQH3_9PROT</name>
<keyword evidence="1 6" id="KW-0285">Flavoprotein</keyword>
<evidence type="ECO:0000256" key="2">
    <source>
        <dbReference type="ARBA" id="ARBA00022643"/>
    </source>
</evidence>
<dbReference type="Proteomes" id="UP000555756">
    <property type="component" value="Unassembled WGS sequence"/>
</dbReference>
<dbReference type="GO" id="GO:0010181">
    <property type="term" value="F:FMN binding"/>
    <property type="evidence" value="ECO:0007669"/>
    <property type="project" value="UniProtKB-UniRule"/>
</dbReference>
<dbReference type="InterPro" id="IPR023048">
    <property type="entry name" value="NADH:quinone_OxRdtase_FMN_depd"/>
</dbReference>
<gene>
    <name evidence="6" type="primary">azoR</name>
    <name evidence="9" type="ORF">HLH34_03630</name>
</gene>
<evidence type="ECO:0000256" key="1">
    <source>
        <dbReference type="ARBA" id="ARBA00022630"/>
    </source>
</evidence>
<sequence>MTLLHLDASILPAGQSVSRALSAAAVDHLLGLNPDLTVTRRDLVADPLPHMTPANLPPDHPGSQPGDEAARAVSATVLEEFLAADIVVIGAPMYNFTVPGQLKAWIDRILVPGRTFSYGPDGVQGLAGGKRVVIVLSRGGLYGADTPYAAAEHVGTYLRTVLGFIGIGAPEIVVAEGVARGDDMRAAALADARHAIAALPAA</sequence>
<dbReference type="PANTHER" id="PTHR43741:SF4">
    <property type="entry name" value="FMN-DEPENDENT NADH:QUINONE OXIDOREDUCTASE"/>
    <property type="match status" value="1"/>
</dbReference>
<comment type="catalytic activity">
    <reaction evidence="5">
        <text>N,N-dimethyl-1,4-phenylenediamine + anthranilate + 2 NAD(+) = 2-(4-dimethylaminophenyl)diazenylbenzoate + 2 NADH + 2 H(+)</text>
        <dbReference type="Rhea" id="RHEA:55872"/>
        <dbReference type="ChEBI" id="CHEBI:15378"/>
        <dbReference type="ChEBI" id="CHEBI:15783"/>
        <dbReference type="ChEBI" id="CHEBI:16567"/>
        <dbReference type="ChEBI" id="CHEBI:57540"/>
        <dbReference type="ChEBI" id="CHEBI:57945"/>
        <dbReference type="ChEBI" id="CHEBI:71579"/>
        <dbReference type="EC" id="1.7.1.17"/>
    </reaction>
    <physiologicalReaction direction="right-to-left" evidence="5">
        <dbReference type="Rhea" id="RHEA:55874"/>
    </physiologicalReaction>
</comment>
<dbReference type="GO" id="GO:0016655">
    <property type="term" value="F:oxidoreductase activity, acting on NAD(P)H, quinone or similar compound as acceptor"/>
    <property type="evidence" value="ECO:0007669"/>
    <property type="project" value="InterPro"/>
</dbReference>
<comment type="function">
    <text evidence="6">Quinone reductase that provides resistance to thiol-specific stress caused by electrophilic quinones.</text>
</comment>
<keyword evidence="2 6" id="KW-0288">FMN</keyword>
<evidence type="ECO:0000256" key="6">
    <source>
        <dbReference type="HAMAP-Rule" id="MF_01216"/>
    </source>
</evidence>
<dbReference type="GO" id="GO:0009055">
    <property type="term" value="F:electron transfer activity"/>
    <property type="evidence" value="ECO:0007669"/>
    <property type="project" value="UniProtKB-UniRule"/>
</dbReference>
<dbReference type="PANTHER" id="PTHR43741">
    <property type="entry name" value="FMN-DEPENDENT NADH-AZOREDUCTASE 1"/>
    <property type="match status" value="1"/>
</dbReference>
<protein>
    <recommendedName>
        <fullName evidence="6">FMN dependent NADH:quinone oxidoreductase</fullName>
        <ecNumber evidence="6">1.6.5.-</ecNumber>
    </recommendedName>
    <alternativeName>
        <fullName evidence="6">Azo-dye reductase</fullName>
    </alternativeName>
    <alternativeName>
        <fullName evidence="6">FMN-dependent NADH-azo compound oxidoreductase</fullName>
    </alternativeName>
    <alternativeName>
        <fullName evidence="6">FMN-dependent NADH-azoreductase</fullName>
        <ecNumber evidence="6">1.7.1.17</ecNumber>
    </alternativeName>
</protein>
<accession>A0A7W4JQH3</accession>
<dbReference type="Gene3D" id="3.40.50.360">
    <property type="match status" value="1"/>
</dbReference>
<dbReference type="GO" id="GO:0016652">
    <property type="term" value="F:oxidoreductase activity, acting on NAD(P)H as acceptor"/>
    <property type="evidence" value="ECO:0007669"/>
    <property type="project" value="UniProtKB-UniRule"/>
</dbReference>
<dbReference type="Pfam" id="PF02525">
    <property type="entry name" value="Flavodoxin_2"/>
    <property type="match status" value="1"/>
</dbReference>
<evidence type="ECO:0000256" key="4">
    <source>
        <dbReference type="ARBA" id="ARBA00023027"/>
    </source>
</evidence>
<evidence type="ECO:0000256" key="3">
    <source>
        <dbReference type="ARBA" id="ARBA00023002"/>
    </source>
</evidence>
<reference evidence="9 10" key="1">
    <citation type="submission" date="2020-04" db="EMBL/GenBank/DDBJ databases">
        <title>Description of novel Gluconacetobacter.</title>
        <authorList>
            <person name="Sombolestani A."/>
        </authorList>
    </citation>
    <scope>NUCLEOTIDE SEQUENCE [LARGE SCALE GENOMIC DNA]</scope>
    <source>
        <strain evidence="9 10">LMG 21311</strain>
    </source>
</reference>
<dbReference type="InterPro" id="IPR029039">
    <property type="entry name" value="Flavoprotein-like_sf"/>
</dbReference>
<feature type="binding site" evidence="6">
    <location>
        <position position="9"/>
    </location>
    <ligand>
        <name>FMN</name>
        <dbReference type="ChEBI" id="CHEBI:58210"/>
    </ligand>
</feature>
<feature type="binding site" evidence="6">
    <location>
        <begin position="93"/>
        <end position="96"/>
    </location>
    <ligand>
        <name>FMN</name>
        <dbReference type="ChEBI" id="CHEBI:58210"/>
    </ligand>
</feature>
<dbReference type="AlphaFoldDB" id="A0A7W4JQH3"/>
<feature type="domain" description="Flavodoxin-like fold" evidence="8">
    <location>
        <begin position="1"/>
        <end position="198"/>
    </location>
</feature>
<comment type="cofactor">
    <cofactor evidence="6">
        <name>FMN</name>
        <dbReference type="ChEBI" id="CHEBI:58210"/>
    </cofactor>
    <text evidence="6">Binds 1 FMN per subunit.</text>
</comment>